<dbReference type="Pfam" id="PF00248">
    <property type="entry name" value="Aldo_ket_red"/>
    <property type="match status" value="1"/>
</dbReference>
<keyword evidence="2" id="KW-0521">NADP</keyword>
<dbReference type="OrthoDB" id="416253at2759"/>
<dbReference type="GO" id="GO:0016491">
    <property type="term" value="F:oxidoreductase activity"/>
    <property type="evidence" value="ECO:0007669"/>
    <property type="project" value="UniProtKB-KW"/>
</dbReference>
<dbReference type="PROSITE" id="PS00798">
    <property type="entry name" value="ALDOKETO_REDUCTASE_1"/>
    <property type="match status" value="1"/>
</dbReference>
<reference evidence="8" key="1">
    <citation type="submission" date="2020-05" db="UniProtKB">
        <authorList>
            <consortium name="EnsemblMetazoa"/>
        </authorList>
    </citation>
    <scope>IDENTIFICATION</scope>
    <source>
        <strain evidence="8">USDA</strain>
    </source>
</reference>
<dbReference type="KEGG" id="scac:106095774"/>
<evidence type="ECO:0000256" key="4">
    <source>
        <dbReference type="PIRSR" id="PIRSR000097-1"/>
    </source>
</evidence>
<dbReference type="STRING" id="35570.A0A1I8P5U1"/>
<dbReference type="PROSITE" id="PS00063">
    <property type="entry name" value="ALDOKETO_REDUCTASE_3"/>
    <property type="match status" value="1"/>
</dbReference>
<evidence type="ECO:0000259" key="7">
    <source>
        <dbReference type="Pfam" id="PF00248"/>
    </source>
</evidence>
<dbReference type="Gene3D" id="3.20.20.100">
    <property type="entry name" value="NADP-dependent oxidoreductase domain"/>
    <property type="match status" value="1"/>
</dbReference>
<evidence type="ECO:0000256" key="2">
    <source>
        <dbReference type="ARBA" id="ARBA00022857"/>
    </source>
</evidence>
<comment type="similarity">
    <text evidence="1">Belongs to the aldo/keto reductase family.</text>
</comment>
<dbReference type="AlphaFoldDB" id="A0A1I8P5U1"/>
<organism evidence="8 9">
    <name type="scientific">Stomoxys calcitrans</name>
    <name type="common">Stable fly</name>
    <name type="synonym">Conops calcitrans</name>
    <dbReference type="NCBI Taxonomy" id="35570"/>
    <lineage>
        <taxon>Eukaryota</taxon>
        <taxon>Metazoa</taxon>
        <taxon>Ecdysozoa</taxon>
        <taxon>Arthropoda</taxon>
        <taxon>Hexapoda</taxon>
        <taxon>Insecta</taxon>
        <taxon>Pterygota</taxon>
        <taxon>Neoptera</taxon>
        <taxon>Endopterygota</taxon>
        <taxon>Diptera</taxon>
        <taxon>Brachycera</taxon>
        <taxon>Muscomorpha</taxon>
        <taxon>Muscoidea</taxon>
        <taxon>Muscidae</taxon>
        <taxon>Stomoxys</taxon>
    </lineage>
</organism>
<evidence type="ECO:0000313" key="8">
    <source>
        <dbReference type="EnsemblMetazoa" id="SCAU005092-PA"/>
    </source>
</evidence>
<dbReference type="InterPro" id="IPR023210">
    <property type="entry name" value="NADP_OxRdtase_dom"/>
</dbReference>
<keyword evidence="3" id="KW-0560">Oxidoreductase</keyword>
<name>A0A1I8P5U1_STOCA</name>
<feature type="binding site" evidence="5">
    <location>
        <position position="114"/>
    </location>
    <ligand>
        <name>substrate</name>
    </ligand>
</feature>
<protein>
    <recommendedName>
        <fullName evidence="7">NADP-dependent oxidoreductase domain-containing protein</fullName>
    </recommendedName>
</protein>
<accession>A0A1I8P5U1</accession>
<evidence type="ECO:0000256" key="6">
    <source>
        <dbReference type="PIRSR" id="PIRSR000097-3"/>
    </source>
</evidence>
<proteinExistence type="inferred from homology"/>
<evidence type="ECO:0000256" key="3">
    <source>
        <dbReference type="ARBA" id="ARBA00023002"/>
    </source>
</evidence>
<sequence length="323" mass="36684">MAVCDKFLTFNNDVIMPAFGIGTWMAPDEEIESALNTALEAGYRHIDTAPIYMNEKAIGRVLKEWLDSGRLKREELFITTKLPPPANIPDYVEPTLRNSLDDLQLDYVDLYLIHVPFGVQVENGDFKRDENGLVVVEPNTDHLAVWKKMELIYDLGLAKAIGVSNFTARQIQRILKNCKVRPANLQIEHHVYLQQPDLVNFCKREAITVTAYSPLGSKGIAGLNKMVGIERELPDLMEIPEVKEIAEAHGKTPAQVLLRWIIDCGLSAIPKSTNPERIKENLDIFDFQLNEEEIEKLKGLDANIRVCDFKFFPGVERHPEFPF</sequence>
<dbReference type="InterPro" id="IPR020471">
    <property type="entry name" value="AKR"/>
</dbReference>
<gene>
    <name evidence="8" type="primary">106095774</name>
</gene>
<dbReference type="PRINTS" id="PR00069">
    <property type="entry name" value="ALDKETRDTASE"/>
</dbReference>
<dbReference type="InterPro" id="IPR018170">
    <property type="entry name" value="Aldo/ket_reductase_CS"/>
</dbReference>
<dbReference type="EnsemblMetazoa" id="SCAU005092-RA">
    <property type="protein sequence ID" value="SCAU005092-PA"/>
    <property type="gene ID" value="SCAU005092"/>
</dbReference>
<evidence type="ECO:0000313" key="9">
    <source>
        <dbReference type="Proteomes" id="UP000095300"/>
    </source>
</evidence>
<dbReference type="PIRSF" id="PIRSF000097">
    <property type="entry name" value="AKR"/>
    <property type="match status" value="1"/>
</dbReference>
<evidence type="ECO:0000256" key="5">
    <source>
        <dbReference type="PIRSR" id="PIRSR000097-2"/>
    </source>
</evidence>
<dbReference type="PROSITE" id="PS00062">
    <property type="entry name" value="ALDOKETO_REDUCTASE_2"/>
    <property type="match status" value="1"/>
</dbReference>
<dbReference type="FunFam" id="3.20.20.100:FF:000006">
    <property type="entry name" value="Aldo-keto reductase family 1 member A1"/>
    <property type="match status" value="1"/>
</dbReference>
<dbReference type="InterPro" id="IPR036812">
    <property type="entry name" value="NAD(P)_OxRdtase_dom_sf"/>
</dbReference>
<dbReference type="Proteomes" id="UP000095300">
    <property type="component" value="Unassembled WGS sequence"/>
</dbReference>
<feature type="site" description="Lowers pKa of active site Tyr" evidence="6">
    <location>
        <position position="81"/>
    </location>
</feature>
<feature type="domain" description="NADP-dependent oxidoreductase" evidence="7">
    <location>
        <begin position="20"/>
        <end position="301"/>
    </location>
</feature>
<dbReference type="VEuPathDB" id="VectorBase:SCAU005092"/>
<dbReference type="PANTHER" id="PTHR11732">
    <property type="entry name" value="ALDO/KETO REDUCTASE"/>
    <property type="match status" value="1"/>
</dbReference>
<evidence type="ECO:0000256" key="1">
    <source>
        <dbReference type="ARBA" id="ARBA00007905"/>
    </source>
</evidence>
<dbReference type="SUPFAM" id="SSF51430">
    <property type="entry name" value="NAD(P)-linked oxidoreductase"/>
    <property type="match status" value="1"/>
</dbReference>
<keyword evidence="9" id="KW-1185">Reference proteome</keyword>
<feature type="active site" description="Proton donor" evidence="4">
    <location>
        <position position="52"/>
    </location>
</feature>